<dbReference type="OrthoDB" id="5957082at2"/>
<evidence type="ECO:0000313" key="2">
    <source>
        <dbReference type="Proteomes" id="UP000255334"/>
    </source>
</evidence>
<comment type="caution">
    <text evidence="1">The sequence shown here is derived from an EMBL/GenBank/DDBJ whole genome shotgun (WGS) entry which is preliminary data.</text>
</comment>
<dbReference type="Proteomes" id="UP000255334">
    <property type="component" value="Unassembled WGS sequence"/>
</dbReference>
<gene>
    <name evidence="1" type="ORF">DWU99_09355</name>
</gene>
<reference evidence="1 2" key="1">
    <citation type="submission" date="2018-07" db="EMBL/GenBank/DDBJ databases">
        <title>Dyella monticola sp. nov. and Dyella psychrodurans sp. nov. isolated from monsoon evergreen broad-leaved forest soil of Dinghu Mountain, China.</title>
        <authorList>
            <person name="Gao Z."/>
            <person name="Qiu L."/>
        </authorList>
    </citation>
    <scope>NUCLEOTIDE SEQUENCE [LARGE SCALE GENOMIC DNA]</scope>
    <source>
        <strain evidence="1 2">4MSK11</strain>
    </source>
</reference>
<dbReference type="RefSeq" id="WP_115477785.1">
    <property type="nucleotide sequence ID" value="NZ_QRBF01000003.1"/>
</dbReference>
<organism evidence="1 2">
    <name type="scientific">Dyella psychrodurans</name>
    <dbReference type="NCBI Taxonomy" id="1927960"/>
    <lineage>
        <taxon>Bacteria</taxon>
        <taxon>Pseudomonadati</taxon>
        <taxon>Pseudomonadota</taxon>
        <taxon>Gammaproteobacteria</taxon>
        <taxon>Lysobacterales</taxon>
        <taxon>Rhodanobacteraceae</taxon>
        <taxon>Dyella</taxon>
    </lineage>
</organism>
<name>A0A370X6C6_9GAMM</name>
<accession>A0A370X6C6</accession>
<dbReference type="AlphaFoldDB" id="A0A370X6C6"/>
<protein>
    <submittedName>
        <fullName evidence="1">Uncharacterized protein</fullName>
    </submittedName>
</protein>
<dbReference type="EMBL" id="QRBF01000003">
    <property type="protein sequence ID" value="RDS83983.1"/>
    <property type="molecule type" value="Genomic_DNA"/>
</dbReference>
<evidence type="ECO:0000313" key="1">
    <source>
        <dbReference type="EMBL" id="RDS83983.1"/>
    </source>
</evidence>
<sequence length="81" mass="9285">MKLLRDFFRFRTADRSSLGGRRDTSNRTWTITVPQPLVTPTPSAVIDMHWDADAARGRPVAHWHEHDARKSNGHLELISSH</sequence>
<proteinExistence type="predicted"/>
<keyword evidence="2" id="KW-1185">Reference proteome</keyword>